<evidence type="ECO:0000256" key="5">
    <source>
        <dbReference type="ARBA" id="ARBA00022989"/>
    </source>
</evidence>
<accession>A0A3R7LZE3</accession>
<feature type="transmembrane region" description="Helical" evidence="8">
    <location>
        <begin position="16"/>
        <end position="37"/>
    </location>
</feature>
<evidence type="ECO:0000313" key="10">
    <source>
        <dbReference type="EMBL" id="ROT63104.1"/>
    </source>
</evidence>
<dbReference type="InterPro" id="IPR002524">
    <property type="entry name" value="Cation_efflux"/>
</dbReference>
<evidence type="ECO:0000256" key="6">
    <source>
        <dbReference type="ARBA" id="ARBA00023136"/>
    </source>
</evidence>
<evidence type="ECO:0000256" key="3">
    <source>
        <dbReference type="ARBA" id="ARBA00022692"/>
    </source>
</evidence>
<dbReference type="InterPro" id="IPR027469">
    <property type="entry name" value="Cation_efflux_TMD_sf"/>
</dbReference>
<name>A0A3R7LZE3_PENVA</name>
<dbReference type="GO" id="GO:0006882">
    <property type="term" value="P:intracellular zinc ion homeostasis"/>
    <property type="evidence" value="ECO:0007669"/>
    <property type="project" value="TreeGrafter"/>
</dbReference>
<dbReference type="Pfam" id="PF01545">
    <property type="entry name" value="Cation_efflux"/>
    <property type="match status" value="1"/>
</dbReference>
<evidence type="ECO:0000256" key="1">
    <source>
        <dbReference type="ARBA" id="ARBA00004141"/>
    </source>
</evidence>
<dbReference type="OrthoDB" id="29444at2759"/>
<keyword evidence="11" id="KW-1185">Reference proteome</keyword>
<dbReference type="AlphaFoldDB" id="A0A3R7LZE3"/>
<dbReference type="InterPro" id="IPR058533">
    <property type="entry name" value="Cation_efflux_TM"/>
</dbReference>
<dbReference type="GO" id="GO:0010312">
    <property type="term" value="P:detoxification of zinc ion"/>
    <property type="evidence" value="ECO:0007669"/>
    <property type="project" value="TreeGrafter"/>
</dbReference>
<dbReference type="GO" id="GO:0016020">
    <property type="term" value="C:membrane"/>
    <property type="evidence" value="ECO:0007669"/>
    <property type="project" value="UniProtKB-SubCell"/>
</dbReference>
<keyword evidence="6 8" id="KW-0472">Membrane</keyword>
<protein>
    <submittedName>
        <fullName evidence="10">Putative zinc transporter 1</fullName>
    </submittedName>
</protein>
<organism evidence="10 11">
    <name type="scientific">Penaeus vannamei</name>
    <name type="common">Whiteleg shrimp</name>
    <name type="synonym">Litopenaeus vannamei</name>
    <dbReference type="NCBI Taxonomy" id="6689"/>
    <lineage>
        <taxon>Eukaryota</taxon>
        <taxon>Metazoa</taxon>
        <taxon>Ecdysozoa</taxon>
        <taxon>Arthropoda</taxon>
        <taxon>Crustacea</taxon>
        <taxon>Multicrustacea</taxon>
        <taxon>Malacostraca</taxon>
        <taxon>Eumalacostraca</taxon>
        <taxon>Eucarida</taxon>
        <taxon>Decapoda</taxon>
        <taxon>Dendrobranchiata</taxon>
        <taxon>Penaeoidea</taxon>
        <taxon>Penaeidae</taxon>
        <taxon>Penaeus</taxon>
    </lineage>
</organism>
<dbReference type="NCBIfam" id="TIGR01297">
    <property type="entry name" value="CDF"/>
    <property type="match status" value="1"/>
</dbReference>
<feature type="transmembrane region" description="Helical" evidence="8">
    <location>
        <begin position="78"/>
        <end position="101"/>
    </location>
</feature>
<feature type="domain" description="Cation efflux protein transmembrane" evidence="9">
    <location>
        <begin position="16"/>
        <end position="257"/>
    </location>
</feature>
<dbReference type="PANTHER" id="PTHR45820:SF9">
    <property type="entry name" value="FI23527P1"/>
    <property type="match status" value="1"/>
</dbReference>
<feature type="transmembrane region" description="Helical" evidence="8">
    <location>
        <begin position="225"/>
        <end position="246"/>
    </location>
</feature>
<evidence type="ECO:0000256" key="2">
    <source>
        <dbReference type="ARBA" id="ARBA00008873"/>
    </source>
</evidence>
<keyword evidence="5 8" id="KW-1133">Transmembrane helix</keyword>
<dbReference type="EMBL" id="QCYY01003491">
    <property type="protein sequence ID" value="ROT63104.1"/>
    <property type="molecule type" value="Genomic_DNA"/>
</dbReference>
<feature type="compositionally biased region" description="Basic and acidic residues" evidence="7">
    <location>
        <begin position="421"/>
        <end position="431"/>
    </location>
</feature>
<dbReference type="STRING" id="6689.A0A3R7LZE3"/>
<evidence type="ECO:0000256" key="8">
    <source>
        <dbReference type="SAM" id="Phobius"/>
    </source>
</evidence>
<comment type="caution">
    <text evidence="10">The sequence shown here is derived from an EMBL/GenBank/DDBJ whole genome shotgun (WGS) entry which is preliminary data.</text>
</comment>
<evidence type="ECO:0000256" key="7">
    <source>
        <dbReference type="SAM" id="MobiDB-lite"/>
    </source>
</evidence>
<evidence type="ECO:0000259" key="9">
    <source>
        <dbReference type="Pfam" id="PF01545"/>
    </source>
</evidence>
<reference evidence="10 11" key="2">
    <citation type="submission" date="2019-01" db="EMBL/GenBank/DDBJ databases">
        <title>The decoding of complex shrimp genome reveals the adaptation for benthos swimmer, frequently molting mechanism and breeding impact on genome.</title>
        <authorList>
            <person name="Sun Y."/>
            <person name="Gao Y."/>
            <person name="Yu Y."/>
        </authorList>
    </citation>
    <scope>NUCLEOTIDE SEQUENCE [LARGE SCALE GENOMIC DNA]</scope>
    <source>
        <tissue evidence="10">Muscle</tissue>
    </source>
</reference>
<feature type="region of interest" description="Disordered" evidence="7">
    <location>
        <begin position="406"/>
        <end position="490"/>
    </location>
</feature>
<dbReference type="Gene3D" id="1.20.1510.10">
    <property type="entry name" value="Cation efflux protein transmembrane domain"/>
    <property type="match status" value="1"/>
</dbReference>
<proteinExistence type="inferred from homology"/>
<feature type="transmembrane region" description="Helical" evidence="8">
    <location>
        <begin position="200"/>
        <end position="219"/>
    </location>
</feature>
<evidence type="ECO:0000256" key="4">
    <source>
        <dbReference type="ARBA" id="ARBA00022833"/>
    </source>
</evidence>
<dbReference type="PANTHER" id="PTHR45820">
    <property type="entry name" value="FI23527P1"/>
    <property type="match status" value="1"/>
</dbReference>
<gene>
    <name evidence="10" type="ORF">C7M84_019022</name>
</gene>
<comment type="similarity">
    <text evidence="2">Belongs to the cation diffusion facilitator (CDF) transporter (TC 2.A.4) family. SLC30A subfamily.</text>
</comment>
<feature type="transmembrane region" description="Helical" evidence="8">
    <location>
        <begin position="121"/>
        <end position="145"/>
    </location>
</feature>
<keyword evidence="4" id="KW-0862">Zinc</keyword>
<dbReference type="Proteomes" id="UP000283509">
    <property type="component" value="Unassembled WGS sequence"/>
</dbReference>
<reference evidence="10 11" key="1">
    <citation type="submission" date="2018-04" db="EMBL/GenBank/DDBJ databases">
        <authorList>
            <person name="Zhang X."/>
            <person name="Yuan J."/>
            <person name="Li F."/>
            <person name="Xiang J."/>
        </authorList>
    </citation>
    <scope>NUCLEOTIDE SEQUENCE [LARGE SCALE GENOMIC DNA]</scope>
    <source>
        <tissue evidence="10">Muscle</tissue>
    </source>
</reference>
<sequence length="490" mass="54318">MAEKGELLRRIPSVKLWLVLTFTLAYTVVLLVADYTTHSLTLRVEVYHALYNFFSLIGCLLTMKLCSRPQSLHNTFGWARLEVLSMLTTLLFLSALCFSVAVEAIQTAVHAGHQDAMHHPLQVLMLGIVGLAINGVVFCLIGGYTHHQGCFLEMRPSGGVWVGRQVTQEAVQAGRRTLSSRSLKAGAAKPSRISQGVLEVLRDICGVLLVMVCAAVVYWDDGGTIALYIDPGLAVTSAALLMWFSYPYGKECCHILLQTIPGHIDVEEFQARFLQEFPAIVNVHHLHIWTFTPENVVATAHVVFSSPRVYLNMKAALTHFFHEEGISKVTLQPEYLEMGPDEALDSTLPTKGQVCLLRCENEHCYEKECCHECCHQELTSVNTTRARVVTTNAKAVEEGVTTKTRCTVTDAPSKRVTGKAGEGEPLEKDRSAIQPKSLEEIDDVEQPEEKIPFLKSKRLSSDDGNESGSPPQREENVMQKDALEHESESN</sequence>
<comment type="subcellular location">
    <subcellularLocation>
        <location evidence="1">Membrane</location>
        <topology evidence="1">Multi-pass membrane protein</topology>
    </subcellularLocation>
</comment>
<keyword evidence="3 8" id="KW-0812">Transmembrane</keyword>
<feature type="transmembrane region" description="Helical" evidence="8">
    <location>
        <begin position="49"/>
        <end position="66"/>
    </location>
</feature>
<evidence type="ECO:0000313" key="11">
    <source>
        <dbReference type="Proteomes" id="UP000283509"/>
    </source>
</evidence>
<dbReference type="GO" id="GO:0005385">
    <property type="term" value="F:zinc ion transmembrane transporter activity"/>
    <property type="evidence" value="ECO:0007669"/>
    <property type="project" value="TreeGrafter"/>
</dbReference>
<feature type="compositionally biased region" description="Basic and acidic residues" evidence="7">
    <location>
        <begin position="472"/>
        <end position="490"/>
    </location>
</feature>
<dbReference type="SUPFAM" id="SSF161111">
    <property type="entry name" value="Cation efflux protein transmembrane domain-like"/>
    <property type="match status" value="1"/>
</dbReference>